<dbReference type="PANTHER" id="PTHR43199:SF1">
    <property type="entry name" value="GLUTATHIONE HYDROLASE PROENZYME"/>
    <property type="match status" value="1"/>
</dbReference>
<dbReference type="InterPro" id="IPR029055">
    <property type="entry name" value="Ntn_hydrolases_N"/>
</dbReference>
<evidence type="ECO:0000313" key="5">
    <source>
        <dbReference type="EMBL" id="XDK32598.1"/>
    </source>
</evidence>
<name>A0AB39HN24_9BACI</name>
<organism evidence="5">
    <name type="scientific">Ornithinibacillus sp. 4-3</name>
    <dbReference type="NCBI Taxonomy" id="3231488"/>
    <lineage>
        <taxon>Bacteria</taxon>
        <taxon>Bacillati</taxon>
        <taxon>Bacillota</taxon>
        <taxon>Bacilli</taxon>
        <taxon>Bacillales</taxon>
        <taxon>Bacillaceae</taxon>
        <taxon>Ornithinibacillus</taxon>
    </lineage>
</organism>
<evidence type="ECO:0000256" key="2">
    <source>
        <dbReference type="ARBA" id="ARBA00022679"/>
    </source>
</evidence>
<dbReference type="EMBL" id="CP162599">
    <property type="protein sequence ID" value="XDK32598.1"/>
    <property type="molecule type" value="Genomic_DNA"/>
</dbReference>
<dbReference type="InterPro" id="IPR043137">
    <property type="entry name" value="GGT_ssub_C"/>
</dbReference>
<accession>A0AB39HN24</accession>
<dbReference type="GO" id="GO:0016740">
    <property type="term" value="F:transferase activity"/>
    <property type="evidence" value="ECO:0007669"/>
    <property type="project" value="UniProtKB-KW"/>
</dbReference>
<evidence type="ECO:0000256" key="1">
    <source>
        <dbReference type="ARBA" id="ARBA00009381"/>
    </source>
</evidence>
<protein>
    <submittedName>
        <fullName evidence="5">Gamma-glutamyltransferase family protein</fullName>
    </submittedName>
</protein>
<dbReference type="PRINTS" id="PR01210">
    <property type="entry name" value="GGTRANSPTASE"/>
</dbReference>
<dbReference type="InterPro" id="IPR051792">
    <property type="entry name" value="GGT_bact"/>
</dbReference>
<keyword evidence="2" id="KW-0808">Transferase</keyword>
<dbReference type="PANTHER" id="PTHR43199">
    <property type="entry name" value="GLUTATHIONE HYDROLASE"/>
    <property type="match status" value="1"/>
</dbReference>
<evidence type="ECO:0000256" key="4">
    <source>
        <dbReference type="ARBA" id="ARBA00023145"/>
    </source>
</evidence>
<dbReference type="Pfam" id="PF01019">
    <property type="entry name" value="G_glu_transpept"/>
    <property type="match status" value="1"/>
</dbReference>
<gene>
    <name evidence="5" type="ORF">AB4Y30_16570</name>
</gene>
<sequence length="536" mass="58513">MKGMVVAPEPLAAEAGASIFKKGGNAIDASIAAMFVQGVVNPMLCGIGGTGLMFVHIEELNKTVLIDCSCTMGSGKVPKEWEANYIGRSEAYGRYILKDEENQIGYKSIMIPGVVMGAWEAFQKYGSGQVTWKELLYPAVTYAKDGFKVYPYIAEFWSGRSAASPGYPSLDFKMDQSKAASSLYGTPRKTGEWFVQGKYGNTLEKLAKHGGNDFYTGEIGEKIAKDLELHEAFISKDDLANYDVFETEPLLGTYRGYEIRAAVSGCSSSPQIVSMLQIMEGFDLNKYEHNSPAYIDLLSRAMRASFVDHVKLKGDPPLSIAMNLLPKYTSKERAEFWQEKIKKDPISGTSYPTGLGSDTTHVSVIDELGNAVSWTHTLGSLAGSGVITEELGFLYNNFVGHFNPLQGYWDSIIPGKRGGGGSPLLIYKDGELVMAIGAPGGSRIFTAIMQVLINVIDFDMSLKEAVEAPRFHSEEKDIIYLEPSLSEEIEKELSKTYKVIRSSYMSRVQAVWKDPSSGAFTAGADPRGGKGEAVIA</sequence>
<dbReference type="Gene3D" id="1.10.246.130">
    <property type="match status" value="1"/>
</dbReference>
<keyword evidence="4" id="KW-0865">Zymogen</keyword>
<evidence type="ECO:0000256" key="3">
    <source>
        <dbReference type="ARBA" id="ARBA00022801"/>
    </source>
</evidence>
<dbReference type="GO" id="GO:0016787">
    <property type="term" value="F:hydrolase activity"/>
    <property type="evidence" value="ECO:0007669"/>
    <property type="project" value="UniProtKB-KW"/>
</dbReference>
<comment type="similarity">
    <text evidence="1">Belongs to the gamma-glutamyltransferase family.</text>
</comment>
<proteinExistence type="inferred from homology"/>
<dbReference type="AlphaFoldDB" id="A0AB39HN24"/>
<dbReference type="SUPFAM" id="SSF56235">
    <property type="entry name" value="N-terminal nucleophile aminohydrolases (Ntn hydrolases)"/>
    <property type="match status" value="1"/>
</dbReference>
<keyword evidence="3" id="KW-0378">Hydrolase</keyword>
<dbReference type="Gene3D" id="3.60.20.40">
    <property type="match status" value="1"/>
</dbReference>
<dbReference type="InterPro" id="IPR043138">
    <property type="entry name" value="GGT_lsub"/>
</dbReference>
<reference evidence="5" key="1">
    <citation type="submission" date="2024-07" db="EMBL/GenBank/DDBJ databases">
        <title>Halotolerant mesophilic bacterium Ornithinibacillus sp. 4-3, sp. nov., isolated from soil.</title>
        <authorList>
            <person name="Sidarenka A.V."/>
            <person name="Guliayeva D.E."/>
            <person name="Leanovich S.I."/>
            <person name="Hileuskaya K.S."/>
            <person name="Akhremchuk A.E."/>
            <person name="Sikolenko M.A."/>
            <person name="Valentovich L.N."/>
        </authorList>
    </citation>
    <scope>NUCLEOTIDE SEQUENCE</scope>
    <source>
        <strain evidence="5">4-3</strain>
    </source>
</reference>
<dbReference type="RefSeq" id="WP_368653286.1">
    <property type="nucleotide sequence ID" value="NZ_CP162599.1"/>
</dbReference>